<reference evidence="1 2" key="1">
    <citation type="submission" date="2019-05" db="EMBL/GenBank/DDBJ databases">
        <title>Another draft genome of Portunus trituberculatus and its Hox gene families provides insights of decapod evolution.</title>
        <authorList>
            <person name="Jeong J.-H."/>
            <person name="Song I."/>
            <person name="Kim S."/>
            <person name="Choi T."/>
            <person name="Kim D."/>
            <person name="Ryu S."/>
            <person name="Kim W."/>
        </authorList>
    </citation>
    <scope>NUCLEOTIDE SEQUENCE [LARGE SCALE GENOMIC DNA]</scope>
    <source>
        <tissue evidence="1">Muscle</tissue>
    </source>
</reference>
<accession>A0A5B7JV44</accession>
<evidence type="ECO:0000313" key="1">
    <source>
        <dbReference type="EMBL" id="MPC98196.1"/>
    </source>
</evidence>
<gene>
    <name evidence="1" type="ORF">E2C01_093552</name>
</gene>
<protein>
    <submittedName>
        <fullName evidence="1">Uncharacterized protein</fullName>
    </submittedName>
</protein>
<sequence>MVLRSTHLQRMHSYTCLATGAFRTSPIPNLLVDAGFWPLDLRHQSSLHRCWFRIHRLPDSVLYVSILQDSRSQAYITRPSLPKPFGFRVPSLMMDLSIAPTPVYFF</sequence>
<proteinExistence type="predicted"/>
<name>A0A5B7JV44_PORTR</name>
<evidence type="ECO:0000313" key="2">
    <source>
        <dbReference type="Proteomes" id="UP000324222"/>
    </source>
</evidence>
<comment type="caution">
    <text evidence="1">The sequence shown here is derived from an EMBL/GenBank/DDBJ whole genome shotgun (WGS) entry which is preliminary data.</text>
</comment>
<organism evidence="1 2">
    <name type="scientific">Portunus trituberculatus</name>
    <name type="common">Swimming crab</name>
    <name type="synonym">Neptunus trituberculatus</name>
    <dbReference type="NCBI Taxonomy" id="210409"/>
    <lineage>
        <taxon>Eukaryota</taxon>
        <taxon>Metazoa</taxon>
        <taxon>Ecdysozoa</taxon>
        <taxon>Arthropoda</taxon>
        <taxon>Crustacea</taxon>
        <taxon>Multicrustacea</taxon>
        <taxon>Malacostraca</taxon>
        <taxon>Eumalacostraca</taxon>
        <taxon>Eucarida</taxon>
        <taxon>Decapoda</taxon>
        <taxon>Pleocyemata</taxon>
        <taxon>Brachyura</taxon>
        <taxon>Eubrachyura</taxon>
        <taxon>Portunoidea</taxon>
        <taxon>Portunidae</taxon>
        <taxon>Portuninae</taxon>
        <taxon>Portunus</taxon>
    </lineage>
</organism>
<dbReference type="AlphaFoldDB" id="A0A5B7JV44"/>
<keyword evidence="2" id="KW-1185">Reference proteome</keyword>
<dbReference type="Proteomes" id="UP000324222">
    <property type="component" value="Unassembled WGS sequence"/>
</dbReference>
<dbReference type="EMBL" id="VSRR010113006">
    <property type="protein sequence ID" value="MPC98196.1"/>
    <property type="molecule type" value="Genomic_DNA"/>
</dbReference>